<dbReference type="GO" id="GO:0006261">
    <property type="term" value="P:DNA-templated DNA replication"/>
    <property type="evidence" value="ECO:0007669"/>
    <property type="project" value="InterPro"/>
</dbReference>
<dbReference type="PANTHER" id="PTHR10133:SF62">
    <property type="entry name" value="DNA POLYMERASE THETA"/>
    <property type="match status" value="1"/>
</dbReference>
<dbReference type="Proteomes" id="UP001168877">
    <property type="component" value="Unassembled WGS sequence"/>
</dbReference>
<evidence type="ECO:0000313" key="2">
    <source>
        <dbReference type="EMBL" id="KAK0570772.1"/>
    </source>
</evidence>
<reference evidence="2" key="2">
    <citation type="submission" date="2023-06" db="EMBL/GenBank/DDBJ databases">
        <authorList>
            <person name="Swenson N.G."/>
            <person name="Wegrzyn J.L."/>
            <person name="Mcevoy S.L."/>
        </authorList>
    </citation>
    <scope>NUCLEOTIDE SEQUENCE</scope>
    <source>
        <strain evidence="2">NS2018</strain>
        <tissue evidence="2">Leaf</tissue>
    </source>
</reference>
<dbReference type="GO" id="GO:0003887">
    <property type="term" value="F:DNA-directed DNA polymerase activity"/>
    <property type="evidence" value="ECO:0007669"/>
    <property type="project" value="InterPro"/>
</dbReference>
<evidence type="ECO:0000259" key="1">
    <source>
        <dbReference type="Pfam" id="PF00476"/>
    </source>
</evidence>
<gene>
    <name evidence="2" type="ORF">LWI29_006315</name>
</gene>
<dbReference type="GO" id="GO:0006302">
    <property type="term" value="P:double-strand break repair"/>
    <property type="evidence" value="ECO:0007669"/>
    <property type="project" value="TreeGrafter"/>
</dbReference>
<dbReference type="InterPro" id="IPR002298">
    <property type="entry name" value="DNA_polymerase_A"/>
</dbReference>
<sequence>MFHMLKDRCRILLQVHDELVLEVDPSVIKEAALLLRKSMESAALLLVPLHVKLKVGRTWGSLVPFPADQITDVVPDF</sequence>
<dbReference type="GO" id="GO:0003677">
    <property type="term" value="F:DNA binding"/>
    <property type="evidence" value="ECO:0007669"/>
    <property type="project" value="InterPro"/>
</dbReference>
<dbReference type="PANTHER" id="PTHR10133">
    <property type="entry name" value="DNA POLYMERASE I"/>
    <property type="match status" value="1"/>
</dbReference>
<dbReference type="AlphaFoldDB" id="A0AA39RCB3"/>
<name>A0AA39RCB3_ACESA</name>
<dbReference type="InterPro" id="IPR043502">
    <property type="entry name" value="DNA/RNA_pol_sf"/>
</dbReference>
<dbReference type="SUPFAM" id="SSF56672">
    <property type="entry name" value="DNA/RNA polymerases"/>
    <property type="match status" value="1"/>
</dbReference>
<keyword evidence="3" id="KW-1185">Reference proteome</keyword>
<protein>
    <recommendedName>
        <fullName evidence="1">DNA-directed DNA polymerase family A palm domain-containing protein</fullName>
    </recommendedName>
</protein>
<reference evidence="2" key="1">
    <citation type="journal article" date="2022" name="Plant J.">
        <title>Strategies of tolerance reflected in two North American maple genomes.</title>
        <authorList>
            <person name="McEvoy S.L."/>
            <person name="Sezen U.U."/>
            <person name="Trouern-Trend A."/>
            <person name="McMahon S.M."/>
            <person name="Schaberg P.G."/>
            <person name="Yang J."/>
            <person name="Wegrzyn J.L."/>
            <person name="Swenson N.G."/>
        </authorList>
    </citation>
    <scope>NUCLEOTIDE SEQUENCE</scope>
    <source>
        <strain evidence="2">NS2018</strain>
    </source>
</reference>
<accession>A0AA39RCB3</accession>
<proteinExistence type="predicted"/>
<feature type="domain" description="DNA-directed DNA polymerase family A palm" evidence="1">
    <location>
        <begin position="8"/>
        <end position="60"/>
    </location>
</feature>
<dbReference type="InterPro" id="IPR001098">
    <property type="entry name" value="DNA-dir_DNA_pol_A_palm_dom"/>
</dbReference>
<dbReference type="EMBL" id="JAUESC010000388">
    <property type="protein sequence ID" value="KAK0570772.1"/>
    <property type="molecule type" value="Genomic_DNA"/>
</dbReference>
<organism evidence="2 3">
    <name type="scientific">Acer saccharum</name>
    <name type="common">Sugar maple</name>
    <dbReference type="NCBI Taxonomy" id="4024"/>
    <lineage>
        <taxon>Eukaryota</taxon>
        <taxon>Viridiplantae</taxon>
        <taxon>Streptophyta</taxon>
        <taxon>Embryophyta</taxon>
        <taxon>Tracheophyta</taxon>
        <taxon>Spermatophyta</taxon>
        <taxon>Magnoliopsida</taxon>
        <taxon>eudicotyledons</taxon>
        <taxon>Gunneridae</taxon>
        <taxon>Pentapetalae</taxon>
        <taxon>rosids</taxon>
        <taxon>malvids</taxon>
        <taxon>Sapindales</taxon>
        <taxon>Sapindaceae</taxon>
        <taxon>Hippocastanoideae</taxon>
        <taxon>Acereae</taxon>
        <taxon>Acer</taxon>
    </lineage>
</organism>
<evidence type="ECO:0000313" key="3">
    <source>
        <dbReference type="Proteomes" id="UP001168877"/>
    </source>
</evidence>
<comment type="caution">
    <text evidence="2">The sequence shown here is derived from an EMBL/GenBank/DDBJ whole genome shotgun (WGS) entry which is preliminary data.</text>
</comment>
<dbReference type="Pfam" id="PF00476">
    <property type="entry name" value="DNA_pol_A"/>
    <property type="match status" value="1"/>
</dbReference>
<dbReference type="Gene3D" id="3.30.70.370">
    <property type="match status" value="1"/>
</dbReference>